<dbReference type="InterPro" id="IPR029052">
    <property type="entry name" value="Metallo-depent_PP-like"/>
</dbReference>
<name>A0AAE3IDS3_9FIRM</name>
<evidence type="ECO:0000313" key="2">
    <source>
        <dbReference type="EMBL" id="MCU6704381.1"/>
    </source>
</evidence>
<keyword evidence="1" id="KW-0175">Coiled coil</keyword>
<gene>
    <name evidence="2" type="ORF">OCV57_00360</name>
</gene>
<proteinExistence type="predicted"/>
<feature type="coiled-coil region" evidence="1">
    <location>
        <begin position="49"/>
        <end position="76"/>
    </location>
</feature>
<evidence type="ECO:0000313" key="3">
    <source>
        <dbReference type="Proteomes" id="UP001208131"/>
    </source>
</evidence>
<reference evidence="2 3" key="1">
    <citation type="journal article" date="2021" name="ISME Commun">
        <title>Automated analysis of genomic sequences facilitates high-throughput and comprehensive description of bacteria.</title>
        <authorList>
            <person name="Hitch T.C.A."/>
        </authorList>
    </citation>
    <scope>NUCLEOTIDE SEQUENCE [LARGE SCALE GENOMIC DNA]</scope>
    <source>
        <strain evidence="2 3">Sanger_31</strain>
    </source>
</reference>
<protein>
    <submittedName>
        <fullName evidence="2">Uncharacterized protein</fullName>
    </submittedName>
</protein>
<dbReference type="SUPFAM" id="SSF56300">
    <property type="entry name" value="Metallo-dependent phosphatases"/>
    <property type="match status" value="1"/>
</dbReference>
<dbReference type="Gene3D" id="3.60.21.10">
    <property type="match status" value="1"/>
</dbReference>
<organism evidence="2 3">
    <name type="scientific">Hominimerdicola aceti</name>
    <dbReference type="NCBI Taxonomy" id="2981726"/>
    <lineage>
        <taxon>Bacteria</taxon>
        <taxon>Bacillati</taxon>
        <taxon>Bacillota</taxon>
        <taxon>Clostridia</taxon>
        <taxon>Eubacteriales</taxon>
        <taxon>Oscillospiraceae</taxon>
        <taxon>Hominimerdicola</taxon>
    </lineage>
</organism>
<dbReference type="AlphaFoldDB" id="A0AAE3IDS3"/>
<accession>A0AAE3IDS3</accession>
<evidence type="ECO:0000256" key="1">
    <source>
        <dbReference type="SAM" id="Coils"/>
    </source>
</evidence>
<dbReference type="Proteomes" id="UP001208131">
    <property type="component" value="Unassembled WGS sequence"/>
</dbReference>
<dbReference type="EMBL" id="JAOQJZ010000001">
    <property type="protein sequence ID" value="MCU6704381.1"/>
    <property type="molecule type" value="Genomic_DNA"/>
</dbReference>
<sequence>MCKDKEKIGTWNDVRDILNELLNADFGESTYRKKFQCFEKMFNANQKTFADTENTLNEIQDQIRELKKERYKLQTEKLENNRWLRENARDELITEKIVNAISDIDPIIVPDYLSGVNNSKSAILAFTDCHFGIEFCIKDLFGNVINEYSPEIFERRMWSMLEKVVDIIAKEDLAEINVWELGDSISGLLRLNSQLMHLRYGVIDSAIKYAEFLANWLNDLSQYTKVNFQMVKDSNHSQLRLLGQPKNSFPDENMAKVIIAFIRERLKYNRNVNIIENETGFCFSDVEGYNVLGCHGEVKDLQNCTSSFSRAYNTNIDYVLAGHVHHQTSKENAKHSEVLTIRSMVGTDDYAMSLGKTSDTGASLFIFDDEFGKIANYDIKVK</sequence>
<keyword evidence="3" id="KW-1185">Reference proteome</keyword>
<dbReference type="RefSeq" id="WP_267300138.1">
    <property type="nucleotide sequence ID" value="NZ_JAOQJZ010000001.1"/>
</dbReference>
<comment type="caution">
    <text evidence="2">The sequence shown here is derived from an EMBL/GenBank/DDBJ whole genome shotgun (WGS) entry which is preliminary data.</text>
</comment>